<dbReference type="SUPFAM" id="SSF55729">
    <property type="entry name" value="Acyl-CoA N-acyltransferases (Nat)"/>
    <property type="match status" value="1"/>
</dbReference>
<comment type="caution">
    <text evidence="3">The sequence shown here is derived from an EMBL/GenBank/DDBJ whole genome shotgun (WGS) entry which is preliminary data.</text>
</comment>
<organism evidence="3 4">
    <name type="scientific">Didymella rabiei</name>
    <name type="common">Chickpea ascochyta blight fungus</name>
    <name type="synonym">Mycosphaerella rabiei</name>
    <dbReference type="NCBI Taxonomy" id="5454"/>
    <lineage>
        <taxon>Eukaryota</taxon>
        <taxon>Fungi</taxon>
        <taxon>Dikarya</taxon>
        <taxon>Ascomycota</taxon>
        <taxon>Pezizomycotina</taxon>
        <taxon>Dothideomycetes</taxon>
        <taxon>Pleosporomycetidae</taxon>
        <taxon>Pleosporales</taxon>
        <taxon>Pleosporineae</taxon>
        <taxon>Didymellaceae</taxon>
        <taxon>Ascochyta</taxon>
    </lineage>
</organism>
<proteinExistence type="predicted"/>
<feature type="compositionally biased region" description="Polar residues" evidence="1">
    <location>
        <begin position="1"/>
        <end position="12"/>
    </location>
</feature>
<dbReference type="GO" id="GO:0016747">
    <property type="term" value="F:acyltransferase activity, transferring groups other than amino-acyl groups"/>
    <property type="evidence" value="ECO:0007669"/>
    <property type="project" value="InterPro"/>
</dbReference>
<feature type="region of interest" description="Disordered" evidence="1">
    <location>
        <begin position="1"/>
        <end position="80"/>
    </location>
</feature>
<dbReference type="PANTHER" id="PTHR42791:SF14">
    <property type="entry name" value="N-ACETYLTRANSFERASE DOMAIN-CONTAINING PROTEIN"/>
    <property type="match status" value="1"/>
</dbReference>
<evidence type="ECO:0000256" key="1">
    <source>
        <dbReference type="SAM" id="MobiDB-lite"/>
    </source>
</evidence>
<dbReference type="AlphaFoldDB" id="A0A163KSJ6"/>
<keyword evidence="4" id="KW-1185">Reference proteome</keyword>
<accession>A0A163KSJ6</accession>
<dbReference type="PANTHER" id="PTHR42791">
    <property type="entry name" value="GNAT FAMILY ACETYLTRANSFERASE"/>
    <property type="match status" value="1"/>
</dbReference>
<dbReference type="InterPro" id="IPR016181">
    <property type="entry name" value="Acyl_CoA_acyltransferase"/>
</dbReference>
<evidence type="ECO:0000313" key="3">
    <source>
        <dbReference type="EMBL" id="KZM27218.1"/>
    </source>
</evidence>
<dbReference type="EMBL" id="JYNV01000076">
    <property type="protein sequence ID" value="KZM27218.1"/>
    <property type="molecule type" value="Genomic_DNA"/>
</dbReference>
<name>A0A163KSJ6_DIDRA</name>
<evidence type="ECO:0000313" key="4">
    <source>
        <dbReference type="Proteomes" id="UP000076837"/>
    </source>
</evidence>
<dbReference type="Gene3D" id="3.40.630.30">
    <property type="match status" value="1"/>
</dbReference>
<dbReference type="PROSITE" id="PS51186">
    <property type="entry name" value="GNAT"/>
    <property type="match status" value="1"/>
</dbReference>
<evidence type="ECO:0000259" key="2">
    <source>
        <dbReference type="PROSITE" id="PS51186"/>
    </source>
</evidence>
<reference evidence="3 4" key="1">
    <citation type="journal article" date="2016" name="Sci. Rep.">
        <title>Draft genome sequencing and secretome analysis of fungal phytopathogen Ascochyta rabiei provides insight into the necrotrophic effector repertoire.</title>
        <authorList>
            <person name="Verma S."/>
            <person name="Gazara R.K."/>
            <person name="Nizam S."/>
            <person name="Parween S."/>
            <person name="Chattopadhyay D."/>
            <person name="Verma P.K."/>
        </authorList>
    </citation>
    <scope>NUCLEOTIDE SEQUENCE [LARGE SCALE GENOMIC DNA]</scope>
    <source>
        <strain evidence="3 4">ArDII</strain>
    </source>
</reference>
<keyword evidence="3" id="KW-0808">Transferase</keyword>
<dbReference type="CDD" id="cd04301">
    <property type="entry name" value="NAT_SF"/>
    <property type="match status" value="1"/>
</dbReference>
<dbReference type="Proteomes" id="UP000076837">
    <property type="component" value="Unassembled WGS sequence"/>
</dbReference>
<dbReference type="STRING" id="5454.A0A163KSJ6"/>
<sequence>MPSSPDSKNNTANKDKPPEDESKQDPIYRPPNAPSQVKAPQSGLELFTERHRAQLGDMPEDADREEAEVKAEKKGREKEEREGRIWFMGIKEKTGSKQGAETMYVVDMNAFFGRMYPRHQLPRSGSSATLFKHRLVSTRGRGTKIKLSPPRHSCISPSIYSPPSAKVPSFQVQRCTEADIPRFFEIISLAFADDHEYMDAVFPAHQTSAGRKVGSERMLQIFHGDPYSNFMKAVDNDTGEIVAAAKWNIYKGGEVPPQPELDGDYWESKEEKEFAQCIFRGFLAPRQKVIEETDAHLVALDMLIVDPAYQGMGAGRKLVRWGLARADEMGVDAVVEGSDRGRRLYASEGFDGPHYIVSVPEKFAARRKQTYWWMRRPAPGKMATS</sequence>
<feature type="compositionally biased region" description="Basic and acidic residues" evidence="1">
    <location>
        <begin position="13"/>
        <end position="26"/>
    </location>
</feature>
<dbReference type="Pfam" id="PF00583">
    <property type="entry name" value="Acetyltransf_1"/>
    <property type="match status" value="1"/>
</dbReference>
<protein>
    <submittedName>
        <fullName evidence="3">N-acetyltransferase</fullName>
    </submittedName>
</protein>
<feature type="domain" description="N-acetyltransferase" evidence="2">
    <location>
        <begin position="170"/>
        <end position="379"/>
    </location>
</feature>
<gene>
    <name evidence="3" type="ORF">ST47_g1618</name>
</gene>
<dbReference type="InterPro" id="IPR000182">
    <property type="entry name" value="GNAT_dom"/>
</dbReference>
<dbReference type="InterPro" id="IPR052523">
    <property type="entry name" value="Trichothecene_AcTrans"/>
</dbReference>
<feature type="compositionally biased region" description="Basic and acidic residues" evidence="1">
    <location>
        <begin position="67"/>
        <end position="80"/>
    </location>
</feature>